<accession>A0A6S6TFA5</accession>
<sequence>MSSIQNKILSRVYGRGRGFCFTSHDFIDEFKDNNIDKSLSELSKMGKIRRVSRGMYDYPKYSDFLNQELSPDIDGIARALARKFNWMIEISGESALNYLNLSTQVTGNYIYLSSGPSRSYKIGNTTLTFRHRALKNIGFKYQESSILVQALTSLGETHVTDEVKKKLIKWLDIKKCNKILKDTKTATTWIYELIKEICKEVEKNG</sequence>
<organism evidence="1">
    <name type="scientific">uncultured Sulfurovum sp</name>
    <dbReference type="NCBI Taxonomy" id="269237"/>
    <lineage>
        <taxon>Bacteria</taxon>
        <taxon>Pseudomonadati</taxon>
        <taxon>Campylobacterota</taxon>
        <taxon>Epsilonproteobacteria</taxon>
        <taxon>Campylobacterales</taxon>
        <taxon>Sulfurovaceae</taxon>
        <taxon>Sulfurovum</taxon>
        <taxon>environmental samples</taxon>
    </lineage>
</organism>
<dbReference type="AlphaFoldDB" id="A0A6S6TFA5"/>
<dbReference type="Pfam" id="PF19570">
    <property type="entry name" value="DUF6088"/>
    <property type="match status" value="1"/>
</dbReference>
<gene>
    <name evidence="1" type="ORF">HELGO_WM22254</name>
</gene>
<evidence type="ECO:0000313" key="1">
    <source>
        <dbReference type="EMBL" id="CAA6815159.1"/>
    </source>
</evidence>
<evidence type="ECO:0008006" key="2">
    <source>
        <dbReference type="Google" id="ProtNLM"/>
    </source>
</evidence>
<reference evidence="1" key="1">
    <citation type="submission" date="2020-01" db="EMBL/GenBank/DDBJ databases">
        <authorList>
            <person name="Meier V. D."/>
            <person name="Meier V D."/>
        </authorList>
    </citation>
    <scope>NUCLEOTIDE SEQUENCE</scope>
    <source>
        <strain evidence="1">HLG_WM_MAG_06</strain>
    </source>
</reference>
<proteinExistence type="predicted"/>
<name>A0A6S6TFA5_9BACT</name>
<protein>
    <recommendedName>
        <fullName evidence="2">Transcriptional regulator, AbiEi antitoxin, Type IV TA system</fullName>
    </recommendedName>
</protein>
<dbReference type="EMBL" id="CACVAP010000082">
    <property type="protein sequence ID" value="CAA6815159.1"/>
    <property type="molecule type" value="Genomic_DNA"/>
</dbReference>
<dbReference type="InterPro" id="IPR045738">
    <property type="entry name" value="DUF6088"/>
</dbReference>